<dbReference type="PANTHER" id="PTHR42815:SF2">
    <property type="entry name" value="FAD-BINDING, PUTATIVE (AFU_ORTHOLOGUE AFUA_6G07600)-RELATED"/>
    <property type="match status" value="1"/>
</dbReference>
<proteinExistence type="predicted"/>
<dbReference type="Proteomes" id="UP001552521">
    <property type="component" value="Unassembled WGS sequence"/>
</dbReference>
<name>A0ABV3I463_9ACTN</name>
<dbReference type="PANTHER" id="PTHR42815">
    <property type="entry name" value="FAD-BINDING, PUTATIVE (AFU_ORTHOLOGUE AFUA_6G07600)-RELATED"/>
    <property type="match status" value="1"/>
</dbReference>
<keyword evidence="3" id="KW-1185">Reference proteome</keyword>
<gene>
    <name evidence="2" type="ORF">AB0K36_33255</name>
</gene>
<dbReference type="EC" id="1.-.-.-" evidence="2"/>
<dbReference type="SUPFAM" id="SSF50475">
    <property type="entry name" value="FMN-binding split barrel"/>
    <property type="match status" value="1"/>
</dbReference>
<dbReference type="Pfam" id="PF01243">
    <property type="entry name" value="PNPOx_N"/>
    <property type="match status" value="1"/>
</dbReference>
<dbReference type="InterPro" id="IPR012349">
    <property type="entry name" value="Split_barrel_FMN-bd"/>
</dbReference>
<evidence type="ECO:0000259" key="1">
    <source>
        <dbReference type="Pfam" id="PF01243"/>
    </source>
</evidence>
<organism evidence="2 3">
    <name type="scientific">Streptomyces kurssanovii</name>
    <dbReference type="NCBI Taxonomy" id="67312"/>
    <lineage>
        <taxon>Bacteria</taxon>
        <taxon>Bacillati</taxon>
        <taxon>Actinomycetota</taxon>
        <taxon>Actinomycetes</taxon>
        <taxon>Kitasatosporales</taxon>
        <taxon>Streptomycetaceae</taxon>
        <taxon>Streptomyces</taxon>
    </lineage>
</organism>
<dbReference type="InterPro" id="IPR011576">
    <property type="entry name" value="Pyridox_Oxase_N"/>
</dbReference>
<feature type="domain" description="Pyridoxamine 5'-phosphate oxidase N-terminal" evidence="1">
    <location>
        <begin position="165"/>
        <end position="268"/>
    </location>
</feature>
<dbReference type="RefSeq" id="WP_364601315.1">
    <property type="nucleotide sequence ID" value="NZ_JBFAQK010000089.1"/>
</dbReference>
<dbReference type="Gene3D" id="2.30.110.10">
    <property type="entry name" value="Electron Transport, Fmn-binding Protein, Chain A"/>
    <property type="match status" value="1"/>
</dbReference>
<sequence length="310" mass="33093">MGVYHHGERTVQQRAGLIDHAGFSAAAIRNEIPDVAVEFLSRQPMLVVGAADTDGAVWASLLTGAPGFVTATGPASLTIEAVPPDGDPLHDVLARPAHVGMITVEPATRRRMRMNGRSRPADGGLHVDLDQVFSNCPKYIQQRRPTPAPAALGPTAAPWHGTELTPRQLALVQAADTFFIATADRVGNTDASHRGGSPGFLQAVTPTRLRWPDYSGNAMFATLGNIEVDPRAGLLLPDWDTGTVLQLTGTAAVDWDPGRAAAVPGAQRIVEFTVDHIVQIDRASPLRWTAPTYSRFNPPAPRPLGREEGP</sequence>
<dbReference type="EC" id="1.4.3.5" evidence="2"/>
<dbReference type="EMBL" id="JBFAQK010000089">
    <property type="protein sequence ID" value="MEV4685636.1"/>
    <property type="molecule type" value="Genomic_DNA"/>
</dbReference>
<protein>
    <submittedName>
        <fullName evidence="2">Pyridoxamine 5'-phosphate oxidase family protein</fullName>
        <ecNumber evidence="2">1.-.-.-</ecNumber>
        <ecNumber evidence="2">1.4.3.5</ecNumber>
    </submittedName>
</protein>
<reference evidence="2 3" key="1">
    <citation type="submission" date="2024-06" db="EMBL/GenBank/DDBJ databases">
        <title>The Natural Products Discovery Center: Release of the First 8490 Sequenced Strains for Exploring Actinobacteria Biosynthetic Diversity.</title>
        <authorList>
            <person name="Kalkreuter E."/>
            <person name="Kautsar S.A."/>
            <person name="Yang D."/>
            <person name="Bader C.D."/>
            <person name="Teijaro C.N."/>
            <person name="Fluegel L."/>
            <person name="Davis C.M."/>
            <person name="Simpson J.R."/>
            <person name="Lauterbach L."/>
            <person name="Steele A.D."/>
            <person name="Gui C."/>
            <person name="Meng S."/>
            <person name="Li G."/>
            <person name="Viehrig K."/>
            <person name="Ye F."/>
            <person name="Su P."/>
            <person name="Kiefer A.F."/>
            <person name="Nichols A."/>
            <person name="Cepeda A.J."/>
            <person name="Yan W."/>
            <person name="Fan B."/>
            <person name="Jiang Y."/>
            <person name="Adhikari A."/>
            <person name="Zheng C.-J."/>
            <person name="Schuster L."/>
            <person name="Cowan T.M."/>
            <person name="Smanski M.J."/>
            <person name="Chevrette M.G."/>
            <person name="De Carvalho L.P.S."/>
            <person name="Shen B."/>
        </authorList>
    </citation>
    <scope>NUCLEOTIDE SEQUENCE [LARGE SCALE GENOMIC DNA]</scope>
    <source>
        <strain evidence="2 3">NPDC049344</strain>
    </source>
</reference>
<comment type="caution">
    <text evidence="2">The sequence shown here is derived from an EMBL/GenBank/DDBJ whole genome shotgun (WGS) entry which is preliminary data.</text>
</comment>
<evidence type="ECO:0000313" key="2">
    <source>
        <dbReference type="EMBL" id="MEV4685636.1"/>
    </source>
</evidence>
<accession>A0ABV3I463</accession>
<evidence type="ECO:0000313" key="3">
    <source>
        <dbReference type="Proteomes" id="UP001552521"/>
    </source>
</evidence>
<dbReference type="GO" id="GO:0004733">
    <property type="term" value="F:pyridoxamine phosphate oxidase activity"/>
    <property type="evidence" value="ECO:0007669"/>
    <property type="project" value="UniProtKB-EC"/>
</dbReference>
<keyword evidence="2" id="KW-0560">Oxidoreductase</keyword>